<evidence type="ECO:0000313" key="2">
    <source>
        <dbReference type="EMBL" id="GAI21545.1"/>
    </source>
</evidence>
<reference evidence="2" key="1">
    <citation type="journal article" date="2014" name="Front. Microbiol.">
        <title>High frequency of phylogenetically diverse reductive dehalogenase-homologous genes in deep subseafloor sedimentary metagenomes.</title>
        <authorList>
            <person name="Kawai M."/>
            <person name="Futagami T."/>
            <person name="Toyoda A."/>
            <person name="Takaki Y."/>
            <person name="Nishi S."/>
            <person name="Hori S."/>
            <person name="Arai W."/>
            <person name="Tsubouchi T."/>
            <person name="Morono Y."/>
            <person name="Uchiyama I."/>
            <person name="Ito T."/>
            <person name="Fujiyama A."/>
            <person name="Inagaki F."/>
            <person name="Takami H."/>
        </authorList>
    </citation>
    <scope>NUCLEOTIDE SEQUENCE</scope>
    <source>
        <strain evidence="2">Expedition CK06-06</strain>
    </source>
</reference>
<gene>
    <name evidence="2" type="ORF">S06H3_35251</name>
</gene>
<dbReference type="Gene3D" id="3.30.230.70">
    <property type="entry name" value="GHMP Kinase, N-terminal domain"/>
    <property type="match status" value="1"/>
</dbReference>
<protein>
    <recommendedName>
        <fullName evidence="1">Exoribonuclease phosphorolytic domain-containing protein</fullName>
    </recommendedName>
</protein>
<name>X1N3Y5_9ZZZZ</name>
<evidence type="ECO:0000259" key="1">
    <source>
        <dbReference type="Pfam" id="PF03725"/>
    </source>
</evidence>
<dbReference type="EMBL" id="BARV01021256">
    <property type="protein sequence ID" value="GAI21545.1"/>
    <property type="molecule type" value="Genomic_DNA"/>
</dbReference>
<dbReference type="InterPro" id="IPR027408">
    <property type="entry name" value="PNPase/RNase_PH_dom_sf"/>
</dbReference>
<feature type="non-terminal residue" evidence="2">
    <location>
        <position position="1"/>
    </location>
</feature>
<organism evidence="2">
    <name type="scientific">marine sediment metagenome</name>
    <dbReference type="NCBI Taxonomy" id="412755"/>
    <lineage>
        <taxon>unclassified sequences</taxon>
        <taxon>metagenomes</taxon>
        <taxon>ecological metagenomes</taxon>
    </lineage>
</organism>
<accession>X1N3Y5</accession>
<dbReference type="InterPro" id="IPR036345">
    <property type="entry name" value="ExoRNase_PH_dom2_sf"/>
</dbReference>
<dbReference type="InterPro" id="IPR015847">
    <property type="entry name" value="ExoRNase_PH_dom2"/>
</dbReference>
<sequence>AEVDFNVVMTSKGEFVEVQGTAEGKPFTKETIDSLLALAEKGIKQLFQAQQAALETAKIT</sequence>
<dbReference type="Pfam" id="PF03725">
    <property type="entry name" value="RNase_PH_C"/>
    <property type="match status" value="1"/>
</dbReference>
<dbReference type="AlphaFoldDB" id="X1N3Y5"/>
<comment type="caution">
    <text evidence="2">The sequence shown here is derived from an EMBL/GenBank/DDBJ whole genome shotgun (WGS) entry which is preliminary data.</text>
</comment>
<proteinExistence type="predicted"/>
<feature type="domain" description="Exoribonuclease phosphorolytic" evidence="1">
    <location>
        <begin position="2"/>
        <end position="42"/>
    </location>
</feature>
<dbReference type="SUPFAM" id="SSF55666">
    <property type="entry name" value="Ribonuclease PH domain 2-like"/>
    <property type="match status" value="1"/>
</dbReference>